<dbReference type="RefSeq" id="WP_043570196.1">
    <property type="nucleotide sequence ID" value="NZ_CP022752.1"/>
</dbReference>
<dbReference type="EC" id="4.2.1.20" evidence="9"/>
<evidence type="ECO:0000256" key="6">
    <source>
        <dbReference type="ARBA" id="ARBA00023141"/>
    </source>
</evidence>
<dbReference type="PROSITE" id="PS00167">
    <property type="entry name" value="TRP_SYNTHASE_ALPHA"/>
    <property type="match status" value="1"/>
</dbReference>
<dbReference type="GO" id="GO:0005829">
    <property type="term" value="C:cytosol"/>
    <property type="evidence" value="ECO:0007669"/>
    <property type="project" value="TreeGrafter"/>
</dbReference>
<dbReference type="InterPro" id="IPR002028">
    <property type="entry name" value="Trp_synthase_suA"/>
</dbReference>
<comment type="pathway">
    <text evidence="2 9">Amino-acid biosynthesis; L-tryptophan biosynthesis; L-tryptophan from chorismate: step 5/5.</text>
</comment>
<organism evidence="11 14">
    <name type="scientific">Actinopolyspora erythraea</name>
    <dbReference type="NCBI Taxonomy" id="414996"/>
    <lineage>
        <taxon>Bacteria</taxon>
        <taxon>Bacillati</taxon>
        <taxon>Actinomycetota</taxon>
        <taxon>Actinomycetes</taxon>
        <taxon>Actinopolysporales</taxon>
        <taxon>Actinopolysporaceae</taxon>
        <taxon>Actinopolyspora</taxon>
    </lineage>
</organism>
<dbReference type="SUPFAM" id="SSF51366">
    <property type="entry name" value="Ribulose-phoshate binding barrel"/>
    <property type="match status" value="1"/>
</dbReference>
<dbReference type="NCBIfam" id="TIGR00262">
    <property type="entry name" value="trpA"/>
    <property type="match status" value="1"/>
</dbReference>
<dbReference type="Gene3D" id="3.20.20.70">
    <property type="entry name" value="Aldolase class I"/>
    <property type="match status" value="1"/>
</dbReference>
<evidence type="ECO:0000256" key="7">
    <source>
        <dbReference type="ARBA" id="ARBA00023239"/>
    </source>
</evidence>
<dbReference type="HAMAP" id="MF_00131">
    <property type="entry name" value="Trp_synth_alpha"/>
    <property type="match status" value="1"/>
</dbReference>
<evidence type="ECO:0000313" key="12">
    <source>
        <dbReference type="EMBL" id="KGI82639.1"/>
    </source>
</evidence>
<dbReference type="InterPro" id="IPR011060">
    <property type="entry name" value="RibuloseP-bd_barrel"/>
</dbReference>
<evidence type="ECO:0000256" key="9">
    <source>
        <dbReference type="HAMAP-Rule" id="MF_00131"/>
    </source>
</evidence>
<evidence type="ECO:0000313" key="14">
    <source>
        <dbReference type="Proteomes" id="UP000215043"/>
    </source>
</evidence>
<dbReference type="FunFam" id="3.20.20.70:FF:000037">
    <property type="entry name" value="Tryptophan synthase alpha chain"/>
    <property type="match status" value="1"/>
</dbReference>
<evidence type="ECO:0000256" key="5">
    <source>
        <dbReference type="ARBA" id="ARBA00022822"/>
    </source>
</evidence>
<dbReference type="Proteomes" id="UP000215043">
    <property type="component" value="Chromosome"/>
</dbReference>
<feature type="active site" description="Proton acceptor" evidence="9">
    <location>
        <position position="53"/>
    </location>
</feature>
<keyword evidence="13" id="KW-1185">Reference proteome</keyword>
<proteinExistence type="inferred from homology"/>
<dbReference type="InterPro" id="IPR018204">
    <property type="entry name" value="Trp_synthase_alpha_AS"/>
</dbReference>
<dbReference type="AlphaFoldDB" id="A0A099D9B5"/>
<keyword evidence="6 9" id="KW-0057">Aromatic amino acid biosynthesis</keyword>
<keyword evidence="5 9" id="KW-0822">Tryptophan biosynthesis</keyword>
<dbReference type="HOGENOM" id="CLU_016734_0_2_11"/>
<evidence type="ECO:0000313" key="11">
    <source>
        <dbReference type="EMBL" id="ASU80278.1"/>
    </source>
</evidence>
<dbReference type="CDD" id="cd04724">
    <property type="entry name" value="Tryptophan_synthase_alpha"/>
    <property type="match status" value="1"/>
</dbReference>
<keyword evidence="4 9" id="KW-0028">Amino-acid biosynthesis</keyword>
<dbReference type="EMBL" id="JPMV01000010">
    <property type="protein sequence ID" value="KGI82639.1"/>
    <property type="molecule type" value="Genomic_DNA"/>
</dbReference>
<comment type="subunit">
    <text evidence="3 9">Tetramer of two alpha and two beta chains.</text>
</comment>
<comment type="function">
    <text evidence="1 9">The alpha subunit is responsible for the aldol cleavage of indoleglycerol phosphate to indole and glyceraldehyde 3-phosphate.</text>
</comment>
<feature type="active site" description="Proton acceptor" evidence="9">
    <location>
        <position position="64"/>
    </location>
</feature>
<protein>
    <recommendedName>
        <fullName evidence="9">Tryptophan synthase alpha chain</fullName>
        <ecNumber evidence="9">4.2.1.20</ecNumber>
    </recommendedName>
</protein>
<dbReference type="UniPathway" id="UPA00035">
    <property type="reaction ID" value="UER00044"/>
</dbReference>
<evidence type="ECO:0000313" key="13">
    <source>
        <dbReference type="Proteomes" id="UP000029737"/>
    </source>
</evidence>
<keyword evidence="7 9" id="KW-0456">Lyase</keyword>
<dbReference type="Proteomes" id="UP000029737">
    <property type="component" value="Unassembled WGS sequence"/>
</dbReference>
<evidence type="ECO:0000256" key="1">
    <source>
        <dbReference type="ARBA" id="ARBA00003365"/>
    </source>
</evidence>
<dbReference type="EMBL" id="CP022752">
    <property type="protein sequence ID" value="ASU80278.1"/>
    <property type="molecule type" value="Genomic_DNA"/>
</dbReference>
<dbReference type="GO" id="GO:0004834">
    <property type="term" value="F:tryptophan synthase activity"/>
    <property type="evidence" value="ECO:0007669"/>
    <property type="project" value="UniProtKB-UniRule"/>
</dbReference>
<evidence type="ECO:0000256" key="4">
    <source>
        <dbReference type="ARBA" id="ARBA00022605"/>
    </source>
</evidence>
<dbReference type="KEGG" id="aey:CDG81_20635"/>
<gene>
    <name evidence="9" type="primary">trpA</name>
    <name evidence="11" type="ORF">CDG81_20635</name>
    <name evidence="12" type="ORF">IL38_04245</name>
</gene>
<dbReference type="PANTHER" id="PTHR43406:SF1">
    <property type="entry name" value="TRYPTOPHAN SYNTHASE ALPHA CHAIN, CHLOROPLASTIC"/>
    <property type="match status" value="1"/>
</dbReference>
<dbReference type="eggNOG" id="COG0159">
    <property type="taxonomic scope" value="Bacteria"/>
</dbReference>
<dbReference type="OrthoDB" id="9804578at2"/>
<reference evidence="12 13" key="1">
    <citation type="journal article" date="2014" name="PLoS ONE">
        <title>Identification and Characterization of a New Erythromycin Biosynthetic Gene Cluster in Actinopolyspora erythraea YIM90600, a Novel Erythronolide-Producing Halophilic Actinomycete Isolated from Salt Field.</title>
        <authorList>
            <person name="Chen D."/>
            <person name="Feng J."/>
            <person name="Huang L."/>
            <person name="Zhang Q."/>
            <person name="Wu J."/>
            <person name="Zhu X."/>
            <person name="Duan Y."/>
            <person name="Xu Z."/>
        </authorList>
    </citation>
    <scope>NUCLEOTIDE SEQUENCE [LARGE SCALE GENOMIC DNA]</scope>
    <source>
        <strain evidence="12 13">YIM90600</strain>
    </source>
</reference>
<comment type="similarity">
    <text evidence="9 10">Belongs to the TrpA family.</text>
</comment>
<dbReference type="InterPro" id="IPR013785">
    <property type="entry name" value="Aldolase_TIM"/>
</dbReference>
<accession>A0A099D9B5</accession>
<reference evidence="11 14" key="2">
    <citation type="submission" date="2017-08" db="EMBL/GenBank/DDBJ databases">
        <title>The complete genome sequence of moderately halophilic actinomycete Actinopolyspora erythraea YIM 90600, the producer of novel erythromycin, novel actinopolysporins A-C and tubercidin.</title>
        <authorList>
            <person name="Yin M."/>
            <person name="Tang S."/>
        </authorList>
    </citation>
    <scope>NUCLEOTIDE SEQUENCE [LARGE SCALE GENOMIC DNA]</scope>
    <source>
        <strain evidence="11 14">YIM 90600</strain>
    </source>
</reference>
<dbReference type="Pfam" id="PF00290">
    <property type="entry name" value="Trp_syntA"/>
    <property type="match status" value="1"/>
</dbReference>
<evidence type="ECO:0000256" key="10">
    <source>
        <dbReference type="RuleBase" id="RU003662"/>
    </source>
</evidence>
<comment type="catalytic activity">
    <reaction evidence="8 9">
        <text>(1S,2R)-1-C-(indol-3-yl)glycerol 3-phosphate + L-serine = D-glyceraldehyde 3-phosphate + L-tryptophan + H2O</text>
        <dbReference type="Rhea" id="RHEA:10532"/>
        <dbReference type="ChEBI" id="CHEBI:15377"/>
        <dbReference type="ChEBI" id="CHEBI:33384"/>
        <dbReference type="ChEBI" id="CHEBI:57912"/>
        <dbReference type="ChEBI" id="CHEBI:58866"/>
        <dbReference type="ChEBI" id="CHEBI:59776"/>
        <dbReference type="EC" id="4.2.1.20"/>
    </reaction>
</comment>
<evidence type="ECO:0000256" key="2">
    <source>
        <dbReference type="ARBA" id="ARBA00004733"/>
    </source>
</evidence>
<evidence type="ECO:0000256" key="3">
    <source>
        <dbReference type="ARBA" id="ARBA00011270"/>
    </source>
</evidence>
<dbReference type="PANTHER" id="PTHR43406">
    <property type="entry name" value="TRYPTOPHAN SYNTHASE, ALPHA CHAIN"/>
    <property type="match status" value="1"/>
</dbReference>
<evidence type="ECO:0000256" key="8">
    <source>
        <dbReference type="ARBA" id="ARBA00049047"/>
    </source>
</evidence>
<name>A0A099D9B5_9ACTN</name>
<sequence>MTTTETGSVLSTRLRRSDGGLALVPYLMAGHPDRKTTVETGRRLAGSGAAVVELGMPYSDPLADGPVIQHAGQRALDAGTTTEGCLEVAAEIAAEHAAPVVLMTYLNPVLAYGVREFARDAAQAGVSSVILPDLAVEESATVTGELTAAGLDPVFLVAPTSSEERAAAICGASRGFVYAVTLTGITGNRDTMPTGVGDVLALANRHTSLPVAAGFGISTPRHLEQLRGHADAAVVGSAIVAEIEAGRDPVGLVKELLTACG</sequence>